<dbReference type="InterPro" id="IPR005325">
    <property type="entry name" value="DUF308_memb"/>
</dbReference>
<evidence type="ECO:0000313" key="2">
    <source>
        <dbReference type="EMBL" id="OAQ55992.1"/>
    </source>
</evidence>
<organism evidence="2 3">
    <name type="scientific">Enterococcus thailandicus</name>
    <dbReference type="NCBI Taxonomy" id="417368"/>
    <lineage>
        <taxon>Bacteria</taxon>
        <taxon>Bacillati</taxon>
        <taxon>Bacillota</taxon>
        <taxon>Bacilli</taxon>
        <taxon>Lactobacillales</taxon>
        <taxon>Enterococcaceae</taxon>
        <taxon>Enterococcus</taxon>
    </lineage>
</organism>
<protein>
    <recommendedName>
        <fullName evidence="4">Acid-resistance membrane protein</fullName>
    </recommendedName>
</protein>
<accession>A0A179ESF7</accession>
<proteinExistence type="predicted"/>
<dbReference type="Proteomes" id="UP000078516">
    <property type="component" value="Unassembled WGS sequence"/>
</dbReference>
<keyword evidence="1" id="KW-0472">Membrane</keyword>
<feature type="transmembrane region" description="Helical" evidence="1">
    <location>
        <begin position="123"/>
        <end position="142"/>
    </location>
</feature>
<dbReference type="InterPro" id="IPR052712">
    <property type="entry name" value="Acid_resist_chaperone_HdeD"/>
</dbReference>
<feature type="transmembrane region" description="Helical" evidence="1">
    <location>
        <begin position="12"/>
        <end position="30"/>
    </location>
</feature>
<feature type="transmembrane region" description="Helical" evidence="1">
    <location>
        <begin position="65"/>
        <end position="83"/>
    </location>
</feature>
<dbReference type="PANTHER" id="PTHR34989">
    <property type="entry name" value="PROTEIN HDED"/>
    <property type="match status" value="1"/>
</dbReference>
<evidence type="ECO:0000313" key="3">
    <source>
        <dbReference type="Proteomes" id="UP000078516"/>
    </source>
</evidence>
<comment type="caution">
    <text evidence="2">The sequence shown here is derived from an EMBL/GenBank/DDBJ whole genome shotgun (WGS) entry which is preliminary data.</text>
</comment>
<keyword evidence="1" id="KW-1133">Transmembrane helix</keyword>
<evidence type="ECO:0008006" key="4">
    <source>
        <dbReference type="Google" id="ProtNLM"/>
    </source>
</evidence>
<feature type="transmembrane region" description="Helical" evidence="1">
    <location>
        <begin position="89"/>
        <end position="111"/>
    </location>
</feature>
<dbReference type="GO" id="GO:0005886">
    <property type="term" value="C:plasma membrane"/>
    <property type="evidence" value="ECO:0007669"/>
    <property type="project" value="TreeGrafter"/>
</dbReference>
<dbReference type="PANTHER" id="PTHR34989:SF1">
    <property type="entry name" value="PROTEIN HDED"/>
    <property type="match status" value="1"/>
</dbReference>
<reference evidence="2 3" key="1">
    <citation type="submission" date="2016-04" db="EMBL/GenBank/DDBJ databases">
        <title>Draft genome of an Enterococcus thailandicus strain isolated from bovine feces.</title>
        <authorList>
            <person name="Beukers A.G."/>
            <person name="Zaheer R."/>
            <person name="Goji N."/>
            <person name="Cook S.R."/>
            <person name="Amoako K."/>
            <person name="Chaves A.V."/>
            <person name="Ward M.P."/>
            <person name="Mcallister T.A."/>
        </authorList>
    </citation>
    <scope>NUCLEOTIDE SEQUENCE [LARGE SCALE GENOMIC DNA]</scope>
    <source>
        <strain evidence="2 3">F0711D 46</strain>
    </source>
</reference>
<name>A0A179ESF7_ENTTH</name>
<evidence type="ECO:0000256" key="1">
    <source>
        <dbReference type="SAM" id="Phobius"/>
    </source>
</evidence>
<dbReference type="AlphaFoldDB" id="A0A179ESF7"/>
<dbReference type="Pfam" id="PF03729">
    <property type="entry name" value="DUF308"/>
    <property type="match status" value="2"/>
</dbReference>
<keyword evidence="1" id="KW-0812">Transmembrane</keyword>
<feature type="transmembrane region" description="Helical" evidence="1">
    <location>
        <begin position="148"/>
        <end position="167"/>
    </location>
</feature>
<dbReference type="RefSeq" id="WP_067482625.1">
    <property type="nucleotide sequence ID" value="NZ_LWMN01000011.1"/>
</dbReference>
<gene>
    <name evidence="2" type="ORF">A6E74_04540</name>
</gene>
<keyword evidence="3" id="KW-1185">Reference proteome</keyword>
<sequence>MDRSQRSRIVEIILGIVFIGLGIFSLNRPIATLGALVIWFGVFSIIRGIATLTGMGAYGDGKSRGVRLFIGIVDIFIGFIFVANLAKGAFWLGIFFAVWFFVESIGNLFLTARFSKRSGIAKIGILILDIVCLVIAVMLILNPLVVTLALPILVGWFAILFGIVQLVQGLRFSS</sequence>
<feature type="transmembrane region" description="Helical" evidence="1">
    <location>
        <begin position="36"/>
        <end position="58"/>
    </location>
</feature>
<dbReference type="EMBL" id="LWMN01000011">
    <property type="protein sequence ID" value="OAQ55992.1"/>
    <property type="molecule type" value="Genomic_DNA"/>
</dbReference>